<name>H1HGN2_9FUSO</name>
<dbReference type="PANTHER" id="PTHR35601">
    <property type="entry name" value="TOXIN RELE"/>
    <property type="match status" value="1"/>
</dbReference>
<evidence type="ECO:0000313" key="4">
    <source>
        <dbReference type="Proteomes" id="UP000004565"/>
    </source>
</evidence>
<dbReference type="Proteomes" id="UP000004565">
    <property type="component" value="Unassembled WGS sequence"/>
</dbReference>
<organism evidence="3 4">
    <name type="scientific">Fusobacterium animalis F0419</name>
    <dbReference type="NCBI Taxonomy" id="999414"/>
    <lineage>
        <taxon>Bacteria</taxon>
        <taxon>Fusobacteriati</taxon>
        <taxon>Fusobacteriota</taxon>
        <taxon>Fusobacteriia</taxon>
        <taxon>Fusobacteriales</taxon>
        <taxon>Fusobacteriaceae</taxon>
        <taxon>Fusobacterium</taxon>
    </lineage>
</organism>
<dbReference type="HOGENOM" id="CLU_155761_1_1_0"/>
<dbReference type="PATRIC" id="fig|999414.3.peg.1631"/>
<reference evidence="3 4" key="1">
    <citation type="submission" date="2011-12" db="EMBL/GenBank/DDBJ databases">
        <title>The Genome Sequence of Fusobacterium nucleatum subsp. animalis OT 420.</title>
        <authorList>
            <consortium name="The Broad Institute Genome Sequencing Platform"/>
            <person name="Earl A."/>
            <person name="Ward D."/>
            <person name="Feldgarden M."/>
            <person name="Gevers D."/>
            <person name="Izard J."/>
            <person name="Blanton J.M."/>
            <person name="Mathney J."/>
            <person name="Tanner A.C."/>
            <person name="Dewhirst F.E."/>
            <person name="Young S.K."/>
            <person name="Zeng Q."/>
            <person name="Gargeya S."/>
            <person name="Fitzgerald M."/>
            <person name="Haas B."/>
            <person name="Abouelleil A."/>
            <person name="Alvarado L."/>
            <person name="Arachchi H.M."/>
            <person name="Berlin A."/>
            <person name="Chapman S.B."/>
            <person name="Gearin G."/>
            <person name="Goldberg J."/>
            <person name="Griggs A."/>
            <person name="Gujja S."/>
            <person name="Hansen M."/>
            <person name="Heiman D."/>
            <person name="Howarth C."/>
            <person name="Larimer J."/>
            <person name="Lui A."/>
            <person name="MacDonald P.J.P."/>
            <person name="McCowen C."/>
            <person name="Montmayeur A."/>
            <person name="Murphy C."/>
            <person name="Neiman D."/>
            <person name="Pearson M."/>
            <person name="Priest M."/>
            <person name="Roberts A."/>
            <person name="Saif S."/>
            <person name="Shea T."/>
            <person name="Sisk P."/>
            <person name="Stolte C."/>
            <person name="Sykes S."/>
            <person name="Wortman J."/>
            <person name="Nusbaum C."/>
            <person name="Birren B."/>
        </authorList>
    </citation>
    <scope>NUCLEOTIDE SEQUENCE [LARGE SCALE GENOMIC DNA]</scope>
    <source>
        <strain evidence="4">F0419</strain>
    </source>
</reference>
<dbReference type="InterPro" id="IPR035093">
    <property type="entry name" value="RelE/ParE_toxin_dom_sf"/>
</dbReference>
<protein>
    <submittedName>
        <fullName evidence="3">RelE/StbE family addiction module toxin</fullName>
    </submittedName>
</protein>
<comment type="similarity">
    <text evidence="1">Belongs to the RelE toxin family.</text>
</comment>
<keyword evidence="2" id="KW-1277">Toxin-antitoxin system</keyword>
<dbReference type="NCBIfam" id="TIGR02385">
    <property type="entry name" value="RelE_StbE"/>
    <property type="match status" value="1"/>
</dbReference>
<dbReference type="AlphaFoldDB" id="H1HGN2"/>
<proteinExistence type="inferred from homology"/>
<dbReference type="Gene3D" id="3.30.2310.20">
    <property type="entry name" value="RelE-like"/>
    <property type="match status" value="1"/>
</dbReference>
<evidence type="ECO:0000313" key="3">
    <source>
        <dbReference type="EMBL" id="EHO76707.1"/>
    </source>
</evidence>
<evidence type="ECO:0000256" key="1">
    <source>
        <dbReference type="ARBA" id="ARBA00006226"/>
    </source>
</evidence>
<comment type="caution">
    <text evidence="3">The sequence shown here is derived from an EMBL/GenBank/DDBJ whole genome shotgun (WGS) entry which is preliminary data.</text>
</comment>
<sequence length="95" mass="11228">MILTTTAYKFVTTTTFDKEFKKLDKSVQKIIAKYIKINLINSTNPFLKGKALTANLKGIWRYRIMNYRLLVEIKEDKFIIKALSIGHRREIYNLK</sequence>
<evidence type="ECO:0000256" key="2">
    <source>
        <dbReference type="ARBA" id="ARBA00022649"/>
    </source>
</evidence>
<dbReference type="PANTHER" id="PTHR35601:SF1">
    <property type="entry name" value="TOXIN RELE"/>
    <property type="match status" value="1"/>
</dbReference>
<dbReference type="Pfam" id="PF05016">
    <property type="entry name" value="ParE_toxin"/>
    <property type="match status" value="1"/>
</dbReference>
<dbReference type="EMBL" id="AGEH01000022">
    <property type="protein sequence ID" value="EHO76707.1"/>
    <property type="molecule type" value="Genomic_DNA"/>
</dbReference>
<dbReference type="InterPro" id="IPR007712">
    <property type="entry name" value="RelE/ParE_toxin"/>
</dbReference>
<accession>H1HGN2</accession>
<gene>
    <name evidence="3" type="ORF">HMPREF9942_01633</name>
</gene>
<dbReference type="SUPFAM" id="SSF143011">
    <property type="entry name" value="RelE-like"/>
    <property type="match status" value="1"/>
</dbReference>